<accession>A0ABP1R3M5</accession>
<organism evidence="2 3">
    <name type="scientific">Orchesella dallaii</name>
    <dbReference type="NCBI Taxonomy" id="48710"/>
    <lineage>
        <taxon>Eukaryota</taxon>
        <taxon>Metazoa</taxon>
        <taxon>Ecdysozoa</taxon>
        <taxon>Arthropoda</taxon>
        <taxon>Hexapoda</taxon>
        <taxon>Collembola</taxon>
        <taxon>Entomobryomorpha</taxon>
        <taxon>Entomobryoidea</taxon>
        <taxon>Orchesellidae</taxon>
        <taxon>Orchesellinae</taxon>
        <taxon>Orchesella</taxon>
    </lineage>
</organism>
<keyword evidence="3" id="KW-1185">Reference proteome</keyword>
<reference evidence="2 3" key="1">
    <citation type="submission" date="2024-08" db="EMBL/GenBank/DDBJ databases">
        <authorList>
            <person name="Cucini C."/>
            <person name="Frati F."/>
        </authorList>
    </citation>
    <scope>NUCLEOTIDE SEQUENCE [LARGE SCALE GENOMIC DNA]</scope>
</reference>
<dbReference type="Proteomes" id="UP001642540">
    <property type="component" value="Unassembled WGS sequence"/>
</dbReference>
<gene>
    <name evidence="2" type="ORF">ODALV1_LOCUS18386</name>
</gene>
<comment type="caution">
    <text evidence="2">The sequence shown here is derived from an EMBL/GenBank/DDBJ whole genome shotgun (WGS) entry which is preliminary data.</text>
</comment>
<feature type="region of interest" description="Disordered" evidence="1">
    <location>
        <begin position="40"/>
        <end position="88"/>
    </location>
</feature>
<name>A0ABP1R3M5_9HEXA</name>
<protein>
    <submittedName>
        <fullName evidence="2">Uncharacterized protein</fullName>
    </submittedName>
</protein>
<proteinExistence type="predicted"/>
<evidence type="ECO:0000256" key="1">
    <source>
        <dbReference type="SAM" id="MobiDB-lite"/>
    </source>
</evidence>
<evidence type="ECO:0000313" key="2">
    <source>
        <dbReference type="EMBL" id="CAL8119073.1"/>
    </source>
</evidence>
<evidence type="ECO:0000313" key="3">
    <source>
        <dbReference type="Proteomes" id="UP001642540"/>
    </source>
</evidence>
<dbReference type="EMBL" id="CAXLJM020000057">
    <property type="protein sequence ID" value="CAL8119073.1"/>
    <property type="molecule type" value="Genomic_DNA"/>
</dbReference>
<sequence>MADRPRNGAGGAFGANQPYKTFYFVLVLATVFTVRDIFLSESNTGGGGERGKMSSESGSESDGGMGDDGLRQRRFDDEPRPESSAGLKLAAGSKLSAGKLGGPVMKFMYCTS</sequence>
<feature type="compositionally biased region" description="Basic and acidic residues" evidence="1">
    <location>
        <begin position="68"/>
        <end position="81"/>
    </location>
</feature>